<dbReference type="RefSeq" id="XP_453456.2">
    <property type="nucleotide sequence ID" value="XM_453456.2"/>
</dbReference>
<dbReference type="AlphaFoldDB" id="Q6CRI3"/>
<gene>
    <name evidence="1" type="ORF">KLLA0_D08833g</name>
</gene>
<dbReference type="EMBL" id="CR382124">
    <property type="protein sequence ID" value="CAH00552.2"/>
    <property type="molecule type" value="Genomic_DNA"/>
</dbReference>
<evidence type="ECO:0000313" key="2">
    <source>
        <dbReference type="Proteomes" id="UP000000598"/>
    </source>
</evidence>
<dbReference type="KEGG" id="kla:KLLA0_D08833g"/>
<reference evidence="1 2" key="1">
    <citation type="journal article" date="2004" name="Nature">
        <title>Genome evolution in yeasts.</title>
        <authorList>
            <consortium name="Genolevures"/>
            <person name="Dujon B."/>
            <person name="Sherman D."/>
            <person name="Fischer G."/>
            <person name="Durrens P."/>
            <person name="Casaregola S."/>
            <person name="Lafontaine I."/>
            <person name="de Montigny J."/>
            <person name="Marck C."/>
            <person name="Neuveglise C."/>
            <person name="Talla E."/>
            <person name="Goffard N."/>
            <person name="Frangeul L."/>
            <person name="Aigle M."/>
            <person name="Anthouard V."/>
            <person name="Babour A."/>
            <person name="Barbe V."/>
            <person name="Barnay S."/>
            <person name="Blanchin S."/>
            <person name="Beckerich J.M."/>
            <person name="Beyne E."/>
            <person name="Bleykasten C."/>
            <person name="Boisrame A."/>
            <person name="Boyer J."/>
            <person name="Cattolico L."/>
            <person name="Confanioleri F."/>
            <person name="de Daruvar A."/>
            <person name="Despons L."/>
            <person name="Fabre E."/>
            <person name="Fairhead C."/>
            <person name="Ferry-Dumazet H."/>
            <person name="Groppi A."/>
            <person name="Hantraye F."/>
            <person name="Hennequin C."/>
            <person name="Jauniaux N."/>
            <person name="Joyet P."/>
            <person name="Kachouri R."/>
            <person name="Kerrest A."/>
            <person name="Koszul R."/>
            <person name="Lemaire M."/>
            <person name="Lesur I."/>
            <person name="Ma L."/>
            <person name="Muller H."/>
            <person name="Nicaud J.M."/>
            <person name="Nikolski M."/>
            <person name="Oztas S."/>
            <person name="Ozier-Kalogeropoulos O."/>
            <person name="Pellenz S."/>
            <person name="Potier S."/>
            <person name="Richard G.F."/>
            <person name="Straub M.L."/>
            <person name="Suleau A."/>
            <person name="Swennene D."/>
            <person name="Tekaia F."/>
            <person name="Wesolowski-Louvel M."/>
            <person name="Westhof E."/>
            <person name="Wirth B."/>
            <person name="Zeniou-Meyer M."/>
            <person name="Zivanovic I."/>
            <person name="Bolotin-Fukuhara M."/>
            <person name="Thierry A."/>
            <person name="Bouchier C."/>
            <person name="Caudron B."/>
            <person name="Scarpelli C."/>
            <person name="Gaillardin C."/>
            <person name="Weissenbach J."/>
            <person name="Wincker P."/>
            <person name="Souciet J.L."/>
        </authorList>
    </citation>
    <scope>NUCLEOTIDE SEQUENCE [LARGE SCALE GENOMIC DNA]</scope>
    <source>
        <strain evidence="2">ATCC 8585 / CBS 2359 / DSM 70799 / NBRC 1267 / NRRL Y-1140 / WM37</strain>
    </source>
</reference>
<evidence type="ECO:0000313" key="1">
    <source>
        <dbReference type="EMBL" id="CAH00552.2"/>
    </source>
</evidence>
<accession>Q6CRI3</accession>
<dbReference type="Proteomes" id="UP000000598">
    <property type="component" value="Chromosome D"/>
</dbReference>
<sequence length="41" mass="4612">MSSDVVYRSTFSSASHELKMPCHLSTLLECFLEGTFNCQVL</sequence>
<dbReference type="PaxDb" id="284590-Q6CRI3"/>
<keyword evidence="2" id="KW-1185">Reference proteome</keyword>
<dbReference type="HOGENOM" id="CLU_3279620_0_0_1"/>
<name>Q6CRI3_KLULA</name>
<organism evidence="1 2">
    <name type="scientific">Kluyveromyces lactis (strain ATCC 8585 / CBS 2359 / DSM 70799 / NBRC 1267 / NRRL Y-1140 / WM37)</name>
    <name type="common">Yeast</name>
    <name type="synonym">Candida sphaerica</name>
    <dbReference type="NCBI Taxonomy" id="284590"/>
    <lineage>
        <taxon>Eukaryota</taxon>
        <taxon>Fungi</taxon>
        <taxon>Dikarya</taxon>
        <taxon>Ascomycota</taxon>
        <taxon>Saccharomycotina</taxon>
        <taxon>Saccharomycetes</taxon>
        <taxon>Saccharomycetales</taxon>
        <taxon>Saccharomycetaceae</taxon>
        <taxon>Kluyveromyces</taxon>
    </lineage>
</organism>
<dbReference type="GeneID" id="2893245"/>
<protein>
    <submittedName>
        <fullName evidence="1">KLLA0D08833p</fullName>
    </submittedName>
</protein>
<proteinExistence type="predicted"/>
<dbReference type="InParanoid" id="Q6CRI3"/>